<dbReference type="RefSeq" id="WP_130458430.1">
    <property type="nucleotide sequence ID" value="NZ_SHKM01000001.1"/>
</dbReference>
<feature type="domain" description="GGDEF" evidence="6">
    <location>
        <begin position="561"/>
        <end position="694"/>
    </location>
</feature>
<dbReference type="InterPro" id="IPR043128">
    <property type="entry name" value="Rev_trsase/Diguanyl_cyclase"/>
</dbReference>
<organism evidence="7 8">
    <name type="scientific">Azospira oryzae</name>
    <dbReference type="NCBI Taxonomy" id="146939"/>
    <lineage>
        <taxon>Bacteria</taxon>
        <taxon>Pseudomonadati</taxon>
        <taxon>Pseudomonadota</taxon>
        <taxon>Betaproteobacteria</taxon>
        <taxon>Rhodocyclales</taxon>
        <taxon>Rhodocyclaceae</taxon>
        <taxon>Azospira</taxon>
    </lineage>
</organism>
<dbReference type="SMART" id="SM00091">
    <property type="entry name" value="PAS"/>
    <property type="match status" value="1"/>
</dbReference>
<dbReference type="InterPro" id="IPR000160">
    <property type="entry name" value="GGDEF_dom"/>
</dbReference>
<gene>
    <name evidence="7" type="ORF">EV678_0549</name>
</gene>
<feature type="domain" description="EAL" evidence="4">
    <location>
        <begin position="703"/>
        <end position="961"/>
    </location>
</feature>
<feature type="transmembrane region" description="Helical" evidence="1">
    <location>
        <begin position="325"/>
        <end position="348"/>
    </location>
</feature>
<dbReference type="InterPro" id="IPR001633">
    <property type="entry name" value="EAL_dom"/>
</dbReference>
<keyword evidence="1" id="KW-0812">Transmembrane</keyword>
<dbReference type="NCBIfam" id="TIGR00254">
    <property type="entry name" value="GGDEF"/>
    <property type="match status" value="1"/>
</dbReference>
<dbReference type="SMART" id="SM00052">
    <property type="entry name" value="EAL"/>
    <property type="match status" value="1"/>
</dbReference>
<dbReference type="CDD" id="cd01949">
    <property type="entry name" value="GGDEF"/>
    <property type="match status" value="1"/>
</dbReference>
<evidence type="ECO:0000313" key="7">
    <source>
        <dbReference type="EMBL" id="RZT89755.1"/>
    </source>
</evidence>
<comment type="caution">
    <text evidence="7">The sequence shown here is derived from an EMBL/GenBank/DDBJ whole genome shotgun (WGS) entry which is preliminary data.</text>
</comment>
<dbReference type="NCBIfam" id="TIGR00229">
    <property type="entry name" value="sensory_box"/>
    <property type="match status" value="1"/>
</dbReference>
<dbReference type="SUPFAM" id="SSF55073">
    <property type="entry name" value="Nucleotide cyclase"/>
    <property type="match status" value="1"/>
</dbReference>
<evidence type="ECO:0000259" key="3">
    <source>
        <dbReference type="PROSITE" id="PS50113"/>
    </source>
</evidence>
<dbReference type="PANTHER" id="PTHR44757:SF2">
    <property type="entry name" value="BIOFILM ARCHITECTURE MAINTENANCE PROTEIN MBAA"/>
    <property type="match status" value="1"/>
</dbReference>
<evidence type="ECO:0000259" key="5">
    <source>
        <dbReference type="PROSITE" id="PS50885"/>
    </source>
</evidence>
<reference evidence="7 8" key="1">
    <citation type="submission" date="2019-02" db="EMBL/GenBank/DDBJ databases">
        <title>Genomic Encyclopedia of Type Strains, Phase IV (KMG-IV): sequencing the most valuable type-strain genomes for metagenomic binning, comparative biology and taxonomic classification.</title>
        <authorList>
            <person name="Goeker M."/>
        </authorList>
    </citation>
    <scope>NUCLEOTIDE SEQUENCE [LARGE SCALE GENOMIC DNA]</scope>
    <source>
        <strain evidence="7 8">DSM 21223</strain>
    </source>
</reference>
<dbReference type="InterPro" id="IPR000014">
    <property type="entry name" value="PAS"/>
</dbReference>
<dbReference type="Gene3D" id="6.10.340.10">
    <property type="match status" value="1"/>
</dbReference>
<dbReference type="SUPFAM" id="SSF141868">
    <property type="entry name" value="EAL domain-like"/>
    <property type="match status" value="1"/>
</dbReference>
<feature type="domain" description="HAMP" evidence="5">
    <location>
        <begin position="350"/>
        <end position="403"/>
    </location>
</feature>
<dbReference type="Gene3D" id="3.20.20.450">
    <property type="entry name" value="EAL domain"/>
    <property type="match status" value="1"/>
</dbReference>
<dbReference type="SUPFAM" id="SSF55785">
    <property type="entry name" value="PYP-like sensor domain (PAS domain)"/>
    <property type="match status" value="1"/>
</dbReference>
<dbReference type="EMBL" id="SHKM01000001">
    <property type="protein sequence ID" value="RZT89755.1"/>
    <property type="molecule type" value="Genomic_DNA"/>
</dbReference>
<dbReference type="PROSITE" id="PS50885">
    <property type="entry name" value="HAMP"/>
    <property type="match status" value="1"/>
</dbReference>
<dbReference type="InterPro" id="IPR000700">
    <property type="entry name" value="PAS-assoc_C"/>
</dbReference>
<dbReference type="PROSITE" id="PS50112">
    <property type="entry name" value="PAS"/>
    <property type="match status" value="1"/>
</dbReference>
<dbReference type="Gene3D" id="3.30.450.20">
    <property type="entry name" value="PAS domain"/>
    <property type="match status" value="1"/>
</dbReference>
<dbReference type="SMART" id="SM00267">
    <property type="entry name" value="GGDEF"/>
    <property type="match status" value="1"/>
</dbReference>
<dbReference type="Pfam" id="PF00990">
    <property type="entry name" value="GGDEF"/>
    <property type="match status" value="1"/>
</dbReference>
<dbReference type="InterPro" id="IPR029787">
    <property type="entry name" value="Nucleotide_cyclase"/>
</dbReference>
<dbReference type="Pfam" id="PF00563">
    <property type="entry name" value="EAL"/>
    <property type="match status" value="1"/>
</dbReference>
<dbReference type="InterPro" id="IPR052155">
    <property type="entry name" value="Biofilm_reg_signaling"/>
</dbReference>
<dbReference type="CDD" id="cd00130">
    <property type="entry name" value="PAS"/>
    <property type="match status" value="1"/>
</dbReference>
<evidence type="ECO:0000259" key="2">
    <source>
        <dbReference type="PROSITE" id="PS50112"/>
    </source>
</evidence>
<evidence type="ECO:0000256" key="1">
    <source>
        <dbReference type="SAM" id="Phobius"/>
    </source>
</evidence>
<evidence type="ECO:0000259" key="4">
    <source>
        <dbReference type="PROSITE" id="PS50883"/>
    </source>
</evidence>
<dbReference type="InterPro" id="IPR035919">
    <property type="entry name" value="EAL_sf"/>
</dbReference>
<evidence type="ECO:0000313" key="8">
    <source>
        <dbReference type="Proteomes" id="UP000292136"/>
    </source>
</evidence>
<name>A0ABY0ISK1_9RHOO</name>
<proteinExistence type="predicted"/>
<dbReference type="CDD" id="cd01948">
    <property type="entry name" value="EAL"/>
    <property type="match status" value="1"/>
</dbReference>
<dbReference type="PROSITE" id="PS50113">
    <property type="entry name" value="PAC"/>
    <property type="match status" value="1"/>
</dbReference>
<feature type="domain" description="PAC" evidence="3">
    <location>
        <begin position="477"/>
        <end position="529"/>
    </location>
</feature>
<keyword evidence="1" id="KW-1133">Transmembrane helix</keyword>
<dbReference type="Pfam" id="PF00989">
    <property type="entry name" value="PAS"/>
    <property type="match status" value="1"/>
</dbReference>
<dbReference type="PROSITE" id="PS50887">
    <property type="entry name" value="GGDEF"/>
    <property type="match status" value="1"/>
</dbReference>
<dbReference type="Proteomes" id="UP000292136">
    <property type="component" value="Unassembled WGS sequence"/>
</dbReference>
<evidence type="ECO:0000259" key="6">
    <source>
        <dbReference type="PROSITE" id="PS50887"/>
    </source>
</evidence>
<protein>
    <submittedName>
        <fullName evidence="7">PAS domain S-box-containing protein/diguanylate cyclase (GGDEF)-like protein</fullName>
    </submittedName>
</protein>
<dbReference type="InterPro" id="IPR035965">
    <property type="entry name" value="PAS-like_dom_sf"/>
</dbReference>
<accession>A0ABY0ISK1</accession>
<dbReference type="Gene3D" id="3.30.70.270">
    <property type="match status" value="1"/>
</dbReference>
<dbReference type="PANTHER" id="PTHR44757">
    <property type="entry name" value="DIGUANYLATE CYCLASE DGCP"/>
    <property type="match status" value="1"/>
</dbReference>
<dbReference type="InterPro" id="IPR003660">
    <property type="entry name" value="HAMP_dom"/>
</dbReference>
<feature type="domain" description="PAS" evidence="2">
    <location>
        <begin position="404"/>
        <end position="450"/>
    </location>
</feature>
<keyword evidence="8" id="KW-1185">Reference proteome</keyword>
<dbReference type="PROSITE" id="PS50883">
    <property type="entry name" value="EAL"/>
    <property type="match status" value="1"/>
</dbReference>
<dbReference type="InterPro" id="IPR013767">
    <property type="entry name" value="PAS_fold"/>
</dbReference>
<keyword evidence="1" id="KW-0472">Membrane</keyword>
<sequence>MTAPNWLPSIKAKLLALLLLSIFLVLTVVGTLLSVGVERFHREETREVFATAQRALSAEIQTRQAFLLQMAGRLAADEALVASLNLVSRYSDPLHYDPLVFDGEKKRLAGDLVRLSSATDHLSLVVVDSRGQWVAFGRVEKNGQEAGFLSFDNAGAPLAWQQDSLSPNQWHAGRTPVEVEFLAGLARNAPPTQAMVRSPDGLMLLASAPVIRHFPRGEPLTVGRVVVAQTLGQGFLEQVTRYTPLHFGLLFAQGQVVGDIQALASEVDLSRAAPLLKNAGNPLSGWQETPRHFLMLFSLPLLGNEQAYPLLVLEKEGVNKQVRETLGVLLLVLLLAGALVVPLGQALANRGISRPVLNLLASVERVKAGQYDGIAGQAPGSVEFASLFDSLQDMAHTIRSREDQLRLWASVLEQSREAVFVTDAENRILLVNRAFVAVTGYTLEEARGRTPRFLQSGRHDQAFYANLWRSLKETGHWQGEIWDRAKDGRIHPQWAAISAVADAAGTVSNYIAIYSDLTEHKAAQDRIQFLAQHDPLTGLPNRMLLQDRLTVAIAAAAREGHEVGVLFIDLDRFKTINDSLGHSVGDELIKGVTKRLQDAVRESDTVSRLGGDEFIVVLHRIRRSEDAAHVADAVLAQLTAPFNIAGKELRVTASIGISVFPADGEDEEGLIKNADTAMFHAKERGRNNYQFFRPEMNARAGERLALENSLRGAVQRKEFVLFYQPQVEIRSGRLVGAEALIRWRRGDSGFVSPADFIPLAEETGTILEIGDWVLAEACRQQVQWDQQWPAMGLKPVPVAVNLSSLQFRQKHFKENLLDIVGDYPLPAGRIELELTESIVMEEPELVGAVLAELKQAGLRLSIDDFGTGYSSLSYLKRFPLDKLKIDASFVRDIVNDSADLAIVHAVVSLGHSLGLKVVAEGVEHEAELLILNAMGCDIAQGYHFCRPVPAEKFQAWVATYVPVPLRGGVPMPES</sequence>